<organism evidence="2 3">
    <name type="scientific">Campylobacter vicugnae</name>
    <dbReference type="NCBI Taxonomy" id="1660076"/>
    <lineage>
        <taxon>Bacteria</taxon>
        <taxon>Pseudomonadati</taxon>
        <taxon>Campylobacterota</taxon>
        <taxon>Epsilonproteobacteria</taxon>
        <taxon>Campylobacterales</taxon>
        <taxon>Campylobacteraceae</taxon>
        <taxon>Campylobacter</taxon>
    </lineage>
</organism>
<feature type="domain" description="DUF7222" evidence="1">
    <location>
        <begin position="31"/>
        <end position="103"/>
    </location>
</feature>
<gene>
    <name evidence="2" type="ORF">CVIC8964_1323</name>
</gene>
<dbReference type="AlphaFoldDB" id="A0A1X9T2F1"/>
<sequence>MIMDIDFSEYEIDKEGFIKELEDRGYSTVREIFDYLGDDIEEILWHCRDITKHGIESGFGNFIYYSDTVKFYKDNAKEILNHLKELAGFMYDDEDTSLITYLYENEVYKIYLEEMLLGNPDRLYNHFTWMYVQDIITGIMGEMDYVLLDYATSKDEDDDE</sequence>
<dbReference type="InterPro" id="IPR055646">
    <property type="entry name" value="DUF7222"/>
</dbReference>
<evidence type="ECO:0000313" key="3">
    <source>
        <dbReference type="Proteomes" id="UP000194265"/>
    </source>
</evidence>
<protein>
    <recommendedName>
        <fullName evidence="1">DUF7222 domain-containing protein</fullName>
    </recommendedName>
</protein>
<dbReference type="STRING" id="1660074.CVIC8964_1323"/>
<dbReference type="EMBL" id="CP018791">
    <property type="protein sequence ID" value="ARR02712.1"/>
    <property type="molecule type" value="Genomic_DNA"/>
</dbReference>
<reference evidence="2 3" key="1">
    <citation type="journal article" date="2017" name="Genome Biol. Evol.">
        <title>Comparative Genomic Analysis Identifies a Campylobacter Clade Deficient in Selenium Metabolism.</title>
        <authorList>
            <person name="Miller W.G."/>
            <person name="Yee E."/>
            <person name="Lopes B.S."/>
            <person name="Chapman M.H."/>
            <person name="Huynh S."/>
            <person name="Bono J.L."/>
            <person name="Parker C.T."/>
            <person name="Strachan N.J.C."/>
            <person name="Forbes K.J."/>
        </authorList>
    </citation>
    <scope>NUCLEOTIDE SEQUENCE [LARGE SCALE GENOMIC DNA]</scope>
    <source>
        <strain evidence="2 3">RM8964</strain>
    </source>
</reference>
<proteinExistence type="predicted"/>
<accession>A0A1X9T2F1</accession>
<evidence type="ECO:0000313" key="2">
    <source>
        <dbReference type="EMBL" id="ARR02712.1"/>
    </source>
</evidence>
<evidence type="ECO:0000259" key="1">
    <source>
        <dbReference type="Pfam" id="PF23864"/>
    </source>
</evidence>
<dbReference type="Pfam" id="PF23864">
    <property type="entry name" value="DUF7222"/>
    <property type="match status" value="1"/>
</dbReference>
<dbReference type="Proteomes" id="UP000194265">
    <property type="component" value="Chromosome"/>
</dbReference>
<dbReference type="RefSeq" id="WP_086333957.1">
    <property type="nucleotide sequence ID" value="NZ_CP018791.1"/>
</dbReference>
<name>A0A1X9T2F1_9BACT</name>